<dbReference type="GO" id="GO:0047372">
    <property type="term" value="F:monoacylglycerol lipase activity"/>
    <property type="evidence" value="ECO:0007669"/>
    <property type="project" value="TreeGrafter"/>
</dbReference>
<evidence type="ECO:0000313" key="3">
    <source>
        <dbReference type="Proteomes" id="UP000271889"/>
    </source>
</evidence>
<evidence type="ECO:0000313" key="2">
    <source>
        <dbReference type="EMBL" id="VDK54267.1"/>
    </source>
</evidence>
<evidence type="ECO:0000259" key="1">
    <source>
        <dbReference type="Pfam" id="PF12146"/>
    </source>
</evidence>
<reference evidence="2 3" key="1">
    <citation type="submission" date="2018-11" db="EMBL/GenBank/DDBJ databases">
        <authorList>
            <consortium name="Pathogen Informatics"/>
        </authorList>
    </citation>
    <scope>NUCLEOTIDE SEQUENCE [LARGE SCALE GENOMIC DNA]</scope>
</reference>
<dbReference type="GO" id="GO:0006660">
    <property type="term" value="P:phosphatidylserine catabolic process"/>
    <property type="evidence" value="ECO:0007669"/>
    <property type="project" value="TreeGrafter"/>
</dbReference>
<organism evidence="2 3">
    <name type="scientific">Cylicostephanus goldi</name>
    <name type="common">Nematode worm</name>
    <dbReference type="NCBI Taxonomy" id="71465"/>
    <lineage>
        <taxon>Eukaryota</taxon>
        <taxon>Metazoa</taxon>
        <taxon>Ecdysozoa</taxon>
        <taxon>Nematoda</taxon>
        <taxon>Chromadorea</taxon>
        <taxon>Rhabditida</taxon>
        <taxon>Rhabditina</taxon>
        <taxon>Rhabditomorpha</taxon>
        <taxon>Strongyloidea</taxon>
        <taxon>Strongylidae</taxon>
        <taxon>Cylicostephanus</taxon>
    </lineage>
</organism>
<dbReference type="Pfam" id="PF12146">
    <property type="entry name" value="Hydrolase_4"/>
    <property type="match status" value="1"/>
</dbReference>
<name>A0A3P6R681_CYLGO</name>
<dbReference type="OrthoDB" id="10249433at2759"/>
<dbReference type="Gene3D" id="3.40.50.1820">
    <property type="entry name" value="alpha/beta hydrolase"/>
    <property type="match status" value="1"/>
</dbReference>
<dbReference type="EMBL" id="UYRV01007057">
    <property type="protein sequence ID" value="VDK54267.1"/>
    <property type="molecule type" value="Genomic_DNA"/>
</dbReference>
<proteinExistence type="predicted"/>
<dbReference type="SUPFAM" id="SSF53474">
    <property type="entry name" value="alpha/beta-Hydrolases"/>
    <property type="match status" value="1"/>
</dbReference>
<keyword evidence="3" id="KW-1185">Reference proteome</keyword>
<dbReference type="GO" id="GO:0005789">
    <property type="term" value="C:endoplasmic reticulum membrane"/>
    <property type="evidence" value="ECO:0007669"/>
    <property type="project" value="TreeGrafter"/>
</dbReference>
<dbReference type="GO" id="GO:0052651">
    <property type="term" value="P:monoacylglycerol catabolic process"/>
    <property type="evidence" value="ECO:0007669"/>
    <property type="project" value="TreeGrafter"/>
</dbReference>
<dbReference type="Proteomes" id="UP000271889">
    <property type="component" value="Unassembled WGS sequence"/>
</dbReference>
<gene>
    <name evidence="2" type="ORF">CGOC_LOCUS2952</name>
</gene>
<dbReference type="GO" id="GO:0004622">
    <property type="term" value="F:phosphatidylcholine lysophospholipase activity"/>
    <property type="evidence" value="ECO:0007669"/>
    <property type="project" value="TreeGrafter"/>
</dbReference>
<dbReference type="AlphaFoldDB" id="A0A3P6R681"/>
<feature type="domain" description="Serine aminopeptidase S33" evidence="1">
    <location>
        <begin position="72"/>
        <end position="210"/>
    </location>
</feature>
<accession>A0A3P6R681</accession>
<dbReference type="PANTHER" id="PTHR12277:SF194">
    <property type="entry name" value="FI04476P"/>
    <property type="match status" value="1"/>
</dbReference>
<protein>
    <recommendedName>
        <fullName evidence="1">Serine aminopeptidase S33 domain-containing protein</fullName>
    </recommendedName>
</protein>
<sequence length="287" mass="32504">MTDYSDVSANNVNSLGRAFYLRGDEGNVGVWYETIQFIAFRHMLPRSLSYKYREKGIHPQDEDIEESLSDEKHPIVVYLHGNSFDRTIGHRVELYNVLNKLEYHVVAFDYRGYGDSDGDPSEKGLVNDSLLVYEYVKQHCGNNTVIIWGHSMGTGVAVHLVKNLCVEGNPPEGLVLESPFNNLGDAIMGHVLGIPLRWMSDDLLPNSKVSAVSRFFFSHLDVIFSITCPILMLHAENDHVIPVTLARKLRDAAVASQRDIKYVEFETAKNYKHKFIYMAPELSTLIP</sequence>
<dbReference type="InterPro" id="IPR029058">
    <property type="entry name" value="AB_hydrolase_fold"/>
</dbReference>
<dbReference type="InterPro" id="IPR022742">
    <property type="entry name" value="Hydrolase_4"/>
</dbReference>
<dbReference type="PANTHER" id="PTHR12277">
    <property type="entry name" value="ALPHA/BETA HYDROLASE DOMAIN-CONTAINING PROTEIN"/>
    <property type="match status" value="1"/>
</dbReference>